<protein>
    <submittedName>
        <fullName evidence="1">Uncharacterized protein</fullName>
    </submittedName>
</protein>
<reference evidence="2" key="1">
    <citation type="submission" date="2016-10" db="EMBL/GenBank/DDBJ databases">
        <authorList>
            <person name="Varghese N."/>
            <person name="Submissions S."/>
        </authorList>
    </citation>
    <scope>NUCLEOTIDE SEQUENCE [LARGE SCALE GENOMIC DNA]</scope>
    <source>
        <strain evidence="2">DSM 18579</strain>
    </source>
</reference>
<sequence>MGNIYKNNPFFLGRASDFSDKQINELWIEPQADKLLKFDDITSSFILGSKGSGKTHLLRYYSYPVMRLRETALTGMQIIKNTGYLAVFLRATGIDSSRFDLISNKSSELGAQFFFGMYLEIKLTEFVLDAIIDLERTSPNYSFDVNSFLNEIREVITDNQIDSITTIKELYLWLIDLRKSCDNVINNAIFSKEINISIPFKLGDLFRSISTAFHKLNSEIDATIVYMIDEIENFTIEQQKVINTLLRYCENKATFRISGRIYGKKTDDTISGEINRLNHEYKVIYLDDIHNDDNRKFQGFAEQLIDLRLKSAGLILIKNFSSYFEDIDKNNFYQNALPNTVEQLKEVALEKLEIIFSFFGLNPDLFLEISSLLLSNFPALLQRLNILIFLKKIKKSKNKDSLEIATSISNDAKMFIDDKIPKGKNYYYTAYNHYAMDLYAQICDENKKHLGLGVRYCGFNTFLSIARCNPRNLLLLMSKVFEIYVFRGLNFNEEQPISIEIQTQAIKETADFIFNADTNLGAESESALKAIERLGELFKLARFSLNIPEVSPLAFSFSETIDADDVNKNIEAALNYSLAFEIESGRVDRNSNLKIRKIQINPILSAKWSLPIKYRGDLSINSTLLRAIFSPEKDNEFKMNYGYMSKKWNLDLKNRKINTPELPL</sequence>
<accession>A0A1I0FY64</accession>
<proteinExistence type="predicted"/>
<keyword evidence="2" id="KW-1185">Reference proteome</keyword>
<dbReference type="EMBL" id="FOHV01000050">
    <property type="protein sequence ID" value="SET62475.1"/>
    <property type="molecule type" value="Genomic_DNA"/>
</dbReference>
<name>A0A1I0FY64_9GAMM</name>
<dbReference type="STRING" id="1123402.SAMN02583745_02910"/>
<evidence type="ECO:0000313" key="2">
    <source>
        <dbReference type="Proteomes" id="UP000242642"/>
    </source>
</evidence>
<dbReference type="RefSeq" id="WP_093322661.1">
    <property type="nucleotide sequence ID" value="NZ_FOHV01000050.1"/>
</dbReference>
<dbReference type="AlphaFoldDB" id="A0A1I0FY64"/>
<dbReference type="InterPro" id="IPR056955">
    <property type="entry name" value="ORC-CDC6-like"/>
</dbReference>
<dbReference type="OrthoDB" id="271711at2"/>
<organism evidence="1 2">
    <name type="scientific">Thorsellia anophelis DSM 18579</name>
    <dbReference type="NCBI Taxonomy" id="1123402"/>
    <lineage>
        <taxon>Bacteria</taxon>
        <taxon>Pseudomonadati</taxon>
        <taxon>Pseudomonadota</taxon>
        <taxon>Gammaproteobacteria</taxon>
        <taxon>Enterobacterales</taxon>
        <taxon>Thorselliaceae</taxon>
        <taxon>Thorsellia</taxon>
    </lineage>
</organism>
<dbReference type="Pfam" id="PF24389">
    <property type="entry name" value="ORC-CDC6-like"/>
    <property type="match status" value="1"/>
</dbReference>
<dbReference type="Proteomes" id="UP000242642">
    <property type="component" value="Unassembled WGS sequence"/>
</dbReference>
<evidence type="ECO:0000313" key="1">
    <source>
        <dbReference type="EMBL" id="SET62475.1"/>
    </source>
</evidence>
<gene>
    <name evidence="1" type="ORF">SAMN02583745_02910</name>
</gene>